<name>A0AAW0BLW8_9AGAR</name>
<keyword evidence="3" id="KW-1185">Reference proteome</keyword>
<dbReference type="AlphaFoldDB" id="A0AAW0BLW8"/>
<evidence type="ECO:0000313" key="2">
    <source>
        <dbReference type="EMBL" id="KAK7027444.1"/>
    </source>
</evidence>
<feature type="domain" description="DUF6699" evidence="1">
    <location>
        <begin position="14"/>
        <end position="95"/>
    </location>
</feature>
<protein>
    <recommendedName>
        <fullName evidence="1">DUF6699 domain-containing protein</fullName>
    </recommendedName>
</protein>
<evidence type="ECO:0000259" key="1">
    <source>
        <dbReference type="Pfam" id="PF20415"/>
    </source>
</evidence>
<dbReference type="EMBL" id="JAYKXP010000095">
    <property type="protein sequence ID" value="KAK7027444.1"/>
    <property type="molecule type" value="Genomic_DNA"/>
</dbReference>
<proteinExistence type="predicted"/>
<accession>A0AAW0BLW8</accession>
<dbReference type="InterPro" id="IPR046522">
    <property type="entry name" value="DUF6699"/>
</dbReference>
<gene>
    <name evidence="2" type="ORF">VNI00_015184</name>
</gene>
<dbReference type="Proteomes" id="UP001383192">
    <property type="component" value="Unassembled WGS sequence"/>
</dbReference>
<dbReference type="Pfam" id="PF20415">
    <property type="entry name" value="DUF6699"/>
    <property type="match status" value="1"/>
</dbReference>
<organism evidence="2 3">
    <name type="scientific">Paramarasmius palmivorus</name>
    <dbReference type="NCBI Taxonomy" id="297713"/>
    <lineage>
        <taxon>Eukaryota</taxon>
        <taxon>Fungi</taxon>
        <taxon>Dikarya</taxon>
        <taxon>Basidiomycota</taxon>
        <taxon>Agaricomycotina</taxon>
        <taxon>Agaricomycetes</taxon>
        <taxon>Agaricomycetidae</taxon>
        <taxon>Agaricales</taxon>
        <taxon>Marasmiineae</taxon>
        <taxon>Marasmiaceae</taxon>
        <taxon>Paramarasmius</taxon>
    </lineage>
</organism>
<sequence length="104" mass="12132">MRSYAWSLLESFGPITMRRKPSDPKFTVQHVLEAIYRYFSTPLTQCELDVLYKENPAWRSALAESWNRRTGGNVSSPLVRSDLLGNYRQFEGVYPDAVYDYGHY</sequence>
<comment type="caution">
    <text evidence="2">The sequence shown here is derived from an EMBL/GenBank/DDBJ whole genome shotgun (WGS) entry which is preliminary data.</text>
</comment>
<reference evidence="2 3" key="1">
    <citation type="submission" date="2024-01" db="EMBL/GenBank/DDBJ databases">
        <title>A draft genome for a cacao thread blight-causing isolate of Paramarasmius palmivorus.</title>
        <authorList>
            <person name="Baruah I.K."/>
            <person name="Bukari Y."/>
            <person name="Amoako-Attah I."/>
            <person name="Meinhardt L.W."/>
            <person name="Bailey B.A."/>
            <person name="Cohen S.P."/>
        </authorList>
    </citation>
    <scope>NUCLEOTIDE SEQUENCE [LARGE SCALE GENOMIC DNA]</scope>
    <source>
        <strain evidence="2 3">GH-12</strain>
    </source>
</reference>
<evidence type="ECO:0000313" key="3">
    <source>
        <dbReference type="Proteomes" id="UP001383192"/>
    </source>
</evidence>
<feature type="non-terminal residue" evidence="2">
    <location>
        <position position="104"/>
    </location>
</feature>